<dbReference type="InterPro" id="IPR016193">
    <property type="entry name" value="Cytidine_deaminase-like"/>
</dbReference>
<feature type="binding site" evidence="16">
    <location>
        <position position="199"/>
    </location>
    <ligand>
        <name>NADP(+)</name>
        <dbReference type="ChEBI" id="CHEBI:58349"/>
    </ligand>
</feature>
<sequence length="328" mass="33879">MRLAIDASQGVRGTTSPNPPVGAVVLDASGEIVGIGATNPVGGPHAEVVALAEAGERARGGTAVVTLEPCNHHGRTGPCAQALVDAGIAAVHYAVPDPHPMAAGGADTLRAAGVAVSVGPFTADVERGPLRAWLHRQRHGRPHVTWKFAATIDGRSAAADGTSQWITGPEARARVHADRARLDAIVVGTGTVIADDPWLTARLPDGSLASHQPLRVVVGTREIPSTAKILDDAAPTLVLRTHDIDEVLAALADQDDVLVEGGPRLAGAFLAAGRVDRIQAYLAPALLGAGSHAVEDAGVQTISEALRFRRESVETIGDDLLLNLIPEK</sequence>
<evidence type="ECO:0000256" key="3">
    <source>
        <dbReference type="ARBA" id="ARBA00004910"/>
    </source>
</evidence>
<comment type="catalytic activity">
    <reaction evidence="13 14">
        <text>2,5-diamino-6-hydroxy-4-(5-phosphoribosylamino)-pyrimidine + H2O + H(+) = 5-amino-6-(5-phospho-D-ribosylamino)uracil + NH4(+)</text>
        <dbReference type="Rhea" id="RHEA:21868"/>
        <dbReference type="ChEBI" id="CHEBI:15377"/>
        <dbReference type="ChEBI" id="CHEBI:15378"/>
        <dbReference type="ChEBI" id="CHEBI:28938"/>
        <dbReference type="ChEBI" id="CHEBI:58453"/>
        <dbReference type="ChEBI" id="CHEBI:58614"/>
        <dbReference type="EC" id="3.5.4.26"/>
    </reaction>
</comment>
<organism evidence="19 20">
    <name type="scientific">Rhodococcus spongiicola</name>
    <dbReference type="NCBI Taxonomy" id="2487352"/>
    <lineage>
        <taxon>Bacteria</taxon>
        <taxon>Bacillati</taxon>
        <taxon>Actinomycetota</taxon>
        <taxon>Actinomycetes</taxon>
        <taxon>Mycobacteriales</taxon>
        <taxon>Nocardiaceae</taxon>
        <taxon>Rhodococcus</taxon>
    </lineage>
</organism>
<dbReference type="OrthoDB" id="9800865at2"/>
<evidence type="ECO:0000256" key="15">
    <source>
        <dbReference type="PIRSR" id="PIRSR006769-1"/>
    </source>
</evidence>
<dbReference type="Pfam" id="PF01872">
    <property type="entry name" value="RibD_C"/>
    <property type="match status" value="1"/>
</dbReference>
<comment type="function">
    <text evidence="1 14">Converts 2,5-diamino-6-(ribosylamino)-4(3h)-pyrimidinone 5'-phosphate into 5-amino-6-(ribosylamino)-2,4(1h,3h)-pyrimidinedione 5'-phosphate.</text>
</comment>
<feature type="binding site" evidence="17">
    <location>
        <position position="45"/>
    </location>
    <ligand>
        <name>Zn(2+)</name>
        <dbReference type="ChEBI" id="CHEBI:29105"/>
        <note>catalytic</note>
    </ligand>
</feature>
<evidence type="ECO:0000313" key="20">
    <source>
        <dbReference type="Proteomes" id="UP000284333"/>
    </source>
</evidence>
<dbReference type="Pfam" id="PF00383">
    <property type="entry name" value="dCMP_cyt_deam_1"/>
    <property type="match status" value="1"/>
</dbReference>
<dbReference type="InterPro" id="IPR004794">
    <property type="entry name" value="Eubact_RibD"/>
</dbReference>
<feature type="binding site" evidence="17">
    <location>
        <position position="79"/>
    </location>
    <ligand>
        <name>Zn(2+)</name>
        <dbReference type="ChEBI" id="CHEBI:29105"/>
        <note>catalytic</note>
    </ligand>
</feature>
<comment type="caution">
    <text evidence="19">The sequence shown here is derived from an EMBL/GenBank/DDBJ whole genome shotgun (WGS) entry which is preliminary data.</text>
</comment>
<dbReference type="InterPro" id="IPR002734">
    <property type="entry name" value="RibDG_C"/>
</dbReference>
<feature type="binding site" evidence="16">
    <location>
        <position position="202"/>
    </location>
    <ligand>
        <name>substrate</name>
    </ligand>
</feature>
<proteinExistence type="inferred from homology"/>
<dbReference type="CDD" id="cd01284">
    <property type="entry name" value="Riboflavin_deaminase-reductase"/>
    <property type="match status" value="1"/>
</dbReference>
<feature type="binding site" evidence="16">
    <location>
        <begin position="262"/>
        <end position="268"/>
    </location>
    <ligand>
        <name>NADP(+)</name>
        <dbReference type="ChEBI" id="CHEBI:58349"/>
    </ligand>
</feature>
<dbReference type="SUPFAM" id="SSF53597">
    <property type="entry name" value="Dihydrofolate reductase-like"/>
    <property type="match status" value="1"/>
</dbReference>
<protein>
    <recommendedName>
        <fullName evidence="14">Riboflavin biosynthesis protein RibD</fullName>
    </recommendedName>
    <domain>
        <recommendedName>
            <fullName evidence="14">Diaminohydroxyphosphoribosylaminopyrimidine deaminase</fullName>
            <shortName evidence="14">DRAP deaminase</shortName>
            <ecNumber evidence="14">3.5.4.26</ecNumber>
        </recommendedName>
        <alternativeName>
            <fullName evidence="14">Riboflavin-specific deaminase</fullName>
        </alternativeName>
    </domain>
    <domain>
        <recommendedName>
            <fullName evidence="14">5-amino-6-(5-phosphoribosylamino)uracil reductase</fullName>
            <ecNumber evidence="14">1.1.1.193</ecNumber>
        </recommendedName>
        <alternativeName>
            <fullName evidence="14">HTP reductase</fullName>
        </alternativeName>
    </domain>
</protein>
<dbReference type="InterPro" id="IPR002125">
    <property type="entry name" value="CMP_dCMP_dom"/>
</dbReference>
<dbReference type="NCBIfam" id="TIGR00326">
    <property type="entry name" value="eubact_ribD"/>
    <property type="match status" value="1"/>
</dbReference>
<keyword evidence="6 14" id="KW-0686">Riboflavin biosynthesis</keyword>
<dbReference type="PROSITE" id="PS00903">
    <property type="entry name" value="CYT_DCMP_DEAMINASES_1"/>
    <property type="match status" value="1"/>
</dbReference>
<evidence type="ECO:0000256" key="16">
    <source>
        <dbReference type="PIRSR" id="PIRSR006769-2"/>
    </source>
</evidence>
<keyword evidence="14 19" id="KW-0378">Hydrolase</keyword>
<feature type="binding site" evidence="16">
    <location>
        <position position="163"/>
    </location>
    <ligand>
        <name>substrate</name>
    </ligand>
</feature>
<gene>
    <name evidence="19" type="primary">ribD</name>
    <name evidence="19" type="ORF">EF834_09765</name>
</gene>
<evidence type="ECO:0000256" key="11">
    <source>
        <dbReference type="ARBA" id="ARBA00023268"/>
    </source>
</evidence>
<dbReference type="PROSITE" id="PS51747">
    <property type="entry name" value="CYT_DCMP_DEAMINASES_2"/>
    <property type="match status" value="1"/>
</dbReference>
<dbReference type="EC" id="3.5.4.26" evidence="14"/>
<keyword evidence="11" id="KW-0511">Multifunctional enzyme</keyword>
<dbReference type="Gene3D" id="3.40.430.10">
    <property type="entry name" value="Dihydrofolate Reductase, subunit A"/>
    <property type="match status" value="1"/>
</dbReference>
<comment type="similarity">
    <text evidence="4 14">In the N-terminal section; belongs to the cytidine and deoxycytidylate deaminase family.</text>
</comment>
<comment type="cofactor">
    <cofactor evidence="14 17">
        <name>Zn(2+)</name>
        <dbReference type="ChEBI" id="CHEBI:29105"/>
    </cofactor>
    <text evidence="14 17">Binds 1 zinc ion.</text>
</comment>
<feature type="active site" description="Proton donor" evidence="15">
    <location>
        <position position="47"/>
    </location>
</feature>
<evidence type="ECO:0000256" key="8">
    <source>
        <dbReference type="ARBA" id="ARBA00022833"/>
    </source>
</evidence>
<feature type="binding site" evidence="16">
    <location>
        <position position="195"/>
    </location>
    <ligand>
        <name>NADP(+)</name>
        <dbReference type="ChEBI" id="CHEBI:58349"/>
    </ligand>
</feature>
<dbReference type="EMBL" id="RKLN01000003">
    <property type="protein sequence ID" value="RVW03414.1"/>
    <property type="molecule type" value="Genomic_DNA"/>
</dbReference>
<evidence type="ECO:0000256" key="4">
    <source>
        <dbReference type="ARBA" id="ARBA00005259"/>
    </source>
</evidence>
<evidence type="ECO:0000256" key="10">
    <source>
        <dbReference type="ARBA" id="ARBA00023002"/>
    </source>
</evidence>
<comment type="catalytic activity">
    <reaction evidence="12 14">
        <text>5-amino-6-(5-phospho-D-ribitylamino)uracil + NADP(+) = 5-amino-6-(5-phospho-D-ribosylamino)uracil + NADPH + H(+)</text>
        <dbReference type="Rhea" id="RHEA:17845"/>
        <dbReference type="ChEBI" id="CHEBI:15378"/>
        <dbReference type="ChEBI" id="CHEBI:57783"/>
        <dbReference type="ChEBI" id="CHEBI:58349"/>
        <dbReference type="ChEBI" id="CHEBI:58421"/>
        <dbReference type="ChEBI" id="CHEBI:58453"/>
        <dbReference type="EC" id="1.1.1.193"/>
    </reaction>
</comment>
<feature type="binding site" evidence="16">
    <location>
        <position position="191"/>
    </location>
    <ligand>
        <name>NADP(+)</name>
        <dbReference type="ChEBI" id="CHEBI:58349"/>
    </ligand>
</feature>
<comment type="pathway">
    <text evidence="3 14">Cofactor biosynthesis; riboflavin biosynthesis; 5-amino-6-(D-ribitylamino)uracil from GTP: step 3/4.</text>
</comment>
<dbReference type="GO" id="GO:0008270">
    <property type="term" value="F:zinc ion binding"/>
    <property type="evidence" value="ECO:0007669"/>
    <property type="project" value="InterPro"/>
</dbReference>
<keyword evidence="7 14" id="KW-0479">Metal-binding</keyword>
<dbReference type="EC" id="1.1.1.193" evidence="14"/>
<accession>A0A3S3E0X9</accession>
<dbReference type="SUPFAM" id="SSF53927">
    <property type="entry name" value="Cytidine deaminase-like"/>
    <property type="match status" value="1"/>
</dbReference>
<evidence type="ECO:0000256" key="13">
    <source>
        <dbReference type="ARBA" id="ARBA00049886"/>
    </source>
</evidence>
<evidence type="ECO:0000256" key="9">
    <source>
        <dbReference type="ARBA" id="ARBA00022857"/>
    </source>
</evidence>
<reference evidence="19 20" key="1">
    <citation type="submission" date="2018-11" db="EMBL/GenBank/DDBJ databases">
        <title>Rhodococcus spongicola sp. nov. and Rhodococcus xishaensis sp. nov. from marine sponges.</title>
        <authorList>
            <person name="Li L."/>
            <person name="Lin H.W."/>
        </authorList>
    </citation>
    <scope>NUCLEOTIDE SEQUENCE [LARGE SCALE GENOMIC DNA]</scope>
    <source>
        <strain evidence="19 20">LHW50502</strain>
    </source>
</reference>
<dbReference type="UniPathway" id="UPA00275">
    <property type="reaction ID" value="UER00401"/>
</dbReference>
<comment type="similarity">
    <text evidence="5 14">In the C-terminal section; belongs to the HTP reductase family.</text>
</comment>
<dbReference type="InterPro" id="IPR024072">
    <property type="entry name" value="DHFR-like_dom_sf"/>
</dbReference>
<feature type="binding site" evidence="16">
    <location>
        <position position="220"/>
    </location>
    <ligand>
        <name>NADP(+)</name>
        <dbReference type="ChEBI" id="CHEBI:58349"/>
    </ligand>
</feature>
<feature type="domain" description="CMP/dCMP-type deaminase" evidence="18">
    <location>
        <begin position="1"/>
        <end position="109"/>
    </location>
</feature>
<keyword evidence="8 14" id="KW-0862">Zinc</keyword>
<feature type="binding site" evidence="16">
    <location>
        <position position="179"/>
    </location>
    <ligand>
        <name>substrate</name>
    </ligand>
</feature>
<dbReference type="Gene3D" id="3.40.140.10">
    <property type="entry name" value="Cytidine Deaminase, domain 2"/>
    <property type="match status" value="1"/>
</dbReference>
<evidence type="ECO:0000256" key="12">
    <source>
        <dbReference type="ARBA" id="ARBA00049861"/>
    </source>
</evidence>
<comment type="pathway">
    <text evidence="2 14">Cofactor biosynthesis; riboflavin biosynthesis; 5-amino-6-(D-ribitylamino)uracil from GTP: step 2/4.</text>
</comment>
<feature type="binding site" evidence="17">
    <location>
        <position position="70"/>
    </location>
    <ligand>
        <name>Zn(2+)</name>
        <dbReference type="ChEBI" id="CHEBI:29105"/>
        <note>catalytic</note>
    </ligand>
</feature>
<keyword evidence="20" id="KW-1185">Reference proteome</keyword>
<dbReference type="Proteomes" id="UP000284333">
    <property type="component" value="Unassembled WGS sequence"/>
</dbReference>
<dbReference type="InterPro" id="IPR016192">
    <property type="entry name" value="APOBEC/CMP_deaminase_Zn-bd"/>
</dbReference>
<keyword evidence="9 14" id="KW-0521">NADP</keyword>
<dbReference type="PANTHER" id="PTHR38011">
    <property type="entry name" value="DIHYDROFOLATE REDUCTASE FAMILY PROTEIN (AFU_ORTHOLOGUE AFUA_8G06820)"/>
    <property type="match status" value="1"/>
</dbReference>
<evidence type="ECO:0000256" key="17">
    <source>
        <dbReference type="PIRSR" id="PIRSR006769-3"/>
    </source>
</evidence>
<dbReference type="AlphaFoldDB" id="A0A3S3E0X9"/>
<evidence type="ECO:0000313" key="19">
    <source>
        <dbReference type="EMBL" id="RVW03414.1"/>
    </source>
</evidence>
<feature type="binding site" evidence="16">
    <location>
        <position position="165"/>
    </location>
    <ligand>
        <name>NADP(+)</name>
        <dbReference type="ChEBI" id="CHEBI:58349"/>
    </ligand>
</feature>
<evidence type="ECO:0000256" key="5">
    <source>
        <dbReference type="ARBA" id="ARBA00007417"/>
    </source>
</evidence>
<evidence type="ECO:0000256" key="1">
    <source>
        <dbReference type="ARBA" id="ARBA00002151"/>
    </source>
</evidence>
<dbReference type="GO" id="GO:0009231">
    <property type="term" value="P:riboflavin biosynthetic process"/>
    <property type="evidence" value="ECO:0007669"/>
    <property type="project" value="UniProtKB-UniPathway"/>
</dbReference>
<keyword evidence="10 14" id="KW-0560">Oxidoreductase</keyword>
<dbReference type="GO" id="GO:0008835">
    <property type="term" value="F:diaminohydroxyphosphoribosylaminopyrimidine deaminase activity"/>
    <property type="evidence" value="ECO:0007669"/>
    <property type="project" value="UniProtKB-EC"/>
</dbReference>
<evidence type="ECO:0000256" key="14">
    <source>
        <dbReference type="PIRNR" id="PIRNR006769"/>
    </source>
</evidence>
<name>A0A3S3E0X9_9NOCA</name>
<dbReference type="GO" id="GO:0008703">
    <property type="term" value="F:5-amino-6-(5-phosphoribosylamino)uracil reductase activity"/>
    <property type="evidence" value="ECO:0007669"/>
    <property type="project" value="UniProtKB-EC"/>
</dbReference>
<evidence type="ECO:0000259" key="18">
    <source>
        <dbReference type="PROSITE" id="PS51747"/>
    </source>
</evidence>
<dbReference type="PIRSF" id="PIRSF006769">
    <property type="entry name" value="RibD"/>
    <property type="match status" value="1"/>
</dbReference>
<evidence type="ECO:0000256" key="2">
    <source>
        <dbReference type="ARBA" id="ARBA00004882"/>
    </source>
</evidence>
<evidence type="ECO:0000256" key="6">
    <source>
        <dbReference type="ARBA" id="ARBA00022619"/>
    </source>
</evidence>
<feature type="binding site" evidence="16">
    <location>
        <position position="149"/>
    </location>
    <ligand>
        <name>NADP(+)</name>
        <dbReference type="ChEBI" id="CHEBI:58349"/>
    </ligand>
</feature>
<dbReference type="PANTHER" id="PTHR38011:SF7">
    <property type="entry name" value="2,5-DIAMINO-6-RIBOSYLAMINO-4(3H)-PYRIMIDINONE 5'-PHOSPHATE REDUCTASE"/>
    <property type="match status" value="1"/>
</dbReference>
<dbReference type="InterPro" id="IPR050765">
    <property type="entry name" value="Riboflavin_Biosynth_HTPR"/>
</dbReference>
<evidence type="ECO:0000256" key="7">
    <source>
        <dbReference type="ARBA" id="ARBA00022723"/>
    </source>
</evidence>
<feature type="binding site" evidence="16">
    <location>
        <position position="260"/>
    </location>
    <ligand>
        <name>substrate</name>
    </ligand>
</feature>